<dbReference type="PANTHER" id="PTHR13720">
    <property type="entry name" value="WD-40 REPEAT PROTEIN"/>
    <property type="match status" value="1"/>
</dbReference>
<reference evidence="11" key="2">
    <citation type="submission" date="2025-09" db="UniProtKB">
        <authorList>
            <consortium name="Ensembl"/>
        </authorList>
    </citation>
    <scope>IDENTIFICATION</scope>
</reference>
<dbReference type="AlphaFoldDB" id="A0A8C4RAU6"/>
<dbReference type="InterPro" id="IPR050630">
    <property type="entry name" value="WD_repeat_EMAP"/>
</dbReference>
<evidence type="ECO:0000256" key="3">
    <source>
        <dbReference type="ARBA" id="ARBA00022490"/>
    </source>
</evidence>
<dbReference type="SUPFAM" id="SSF50998">
    <property type="entry name" value="Quinoprotein alcohol dehydrogenase-like"/>
    <property type="match status" value="1"/>
</dbReference>
<evidence type="ECO:0000313" key="11">
    <source>
        <dbReference type="Ensembl" id="ENSEBUP00000026025.1"/>
    </source>
</evidence>
<dbReference type="Pfam" id="PF23409">
    <property type="entry name" value="Beta-prop_EML"/>
    <property type="match status" value="1"/>
</dbReference>
<dbReference type="InterPro" id="IPR011047">
    <property type="entry name" value="Quinoprotein_ADH-like_sf"/>
</dbReference>
<name>A0A8C4RAU6_EPTBU</name>
<feature type="domain" description="EML-like first beta-propeller" evidence="9">
    <location>
        <begin position="230"/>
        <end position="485"/>
    </location>
</feature>
<sequence>MDGWRTLFHFLKPACDTLGVDGLSRLAALERRARAQDDEITVLKAALADVLRRLTAAEEHGTGGRPGMLWKGIIMKKSLIKFGQTCSAKEQDEIFSTHLMLFNSTAGTRTQNPQILSQPPKPLSQNQALFCPLKQFFFFNIFTLLHLHRHLNNAKMIRNEENYVKMFVRGRPITMYLPSDLEGNYMLNNKVSLPQEKLKLEWVYPAYLTISMQCRSCLVRHSASVIIFLIAIHPDRITMATGQVAGVTKEGKPFSPNVRIWDSVTLNTLHIIGNGSFIRAVNCLSFSKANGGLHLMVVDDANERVMSIWNWQKEDKFLEIKVGVLGREFHPTDCNCIITCGKGHMYFWNTDGGMLTKKLGLFEKHEKPKALLCLTFNENGDAVTGDSSGNILVWGKATPPPGRGTNKISHVLQSAHDSGILSLCLLRDGTLVSGGGKDRHIVLWDAMYRHLKKLEVPEQYGPIRTLAEGKDGAILVGTTKNFILRCTLDGDVTSIIQGHTDELWGLASHPTQGRFLTCSYDRRVTLWEPHHTSTFVQESAQSADFHPSGSVVAMGMKKGKWTVLDAETSDLVTLHTDGTELLSVMRFSPDGSMLAIGSHENFIFLYSVMESGRRYARMGKCTGHSSFITHLDWASNGELLVSNSGDYEILYSDSIRDIDWATYTCVLGFHIYGVWPDSSDGTDINAVCRSHSRSAVAVADDFGKVQLFIYPCHHLKVPSRTYSGHSSHVTNVAFLSDDSYLISTGGIDMSIMQWKVFS</sequence>
<keyword evidence="6" id="KW-0677">Repeat</keyword>
<dbReference type="GO" id="GO:0005874">
    <property type="term" value="C:microtubule"/>
    <property type="evidence" value="ECO:0007669"/>
    <property type="project" value="UniProtKB-KW"/>
</dbReference>
<keyword evidence="3" id="KW-0963">Cytoplasm</keyword>
<dbReference type="GO" id="GO:0072686">
    <property type="term" value="C:mitotic spindle"/>
    <property type="evidence" value="ECO:0007669"/>
    <property type="project" value="TreeGrafter"/>
</dbReference>
<keyword evidence="4 8" id="KW-0853">WD repeat</keyword>
<evidence type="ECO:0000256" key="7">
    <source>
        <dbReference type="ARBA" id="ARBA00023212"/>
    </source>
</evidence>
<dbReference type="InterPro" id="IPR001680">
    <property type="entry name" value="WD40_rpt"/>
</dbReference>
<protein>
    <submittedName>
        <fullName evidence="11">Uncharacterized protein</fullName>
    </submittedName>
</protein>
<comment type="subcellular location">
    <subcellularLocation>
        <location evidence="1">Cytoplasm</location>
        <location evidence="1">Cytoskeleton</location>
    </subcellularLocation>
</comment>
<dbReference type="InterPro" id="IPR055442">
    <property type="entry name" value="Beta-prop_EML-like_2nd"/>
</dbReference>
<dbReference type="OMA" id="DIQWFTH"/>
<feature type="repeat" description="WD" evidence="8">
    <location>
        <begin position="413"/>
        <end position="445"/>
    </location>
</feature>
<comment type="similarity">
    <text evidence="2">Belongs to the WD repeat EMAP family.</text>
</comment>
<dbReference type="SUPFAM" id="SSF50978">
    <property type="entry name" value="WD40 repeat-like"/>
    <property type="match status" value="2"/>
</dbReference>
<dbReference type="GeneTree" id="ENSGT00940000153887"/>
<dbReference type="Pfam" id="PF23414">
    <property type="entry name" value="Beta-prop_EML_2"/>
    <property type="match status" value="1"/>
</dbReference>
<reference evidence="11" key="1">
    <citation type="submission" date="2025-08" db="UniProtKB">
        <authorList>
            <consortium name="Ensembl"/>
        </authorList>
    </citation>
    <scope>IDENTIFICATION</scope>
</reference>
<dbReference type="InterPro" id="IPR049813">
    <property type="entry name" value="Elp-1-like_TD"/>
</dbReference>
<dbReference type="GO" id="GO:0008017">
    <property type="term" value="F:microtubule binding"/>
    <property type="evidence" value="ECO:0007669"/>
    <property type="project" value="TreeGrafter"/>
</dbReference>
<evidence type="ECO:0000256" key="6">
    <source>
        <dbReference type="ARBA" id="ARBA00022737"/>
    </source>
</evidence>
<dbReference type="CDD" id="cd21931">
    <property type="entry name" value="TD_EMAP-like"/>
    <property type="match status" value="1"/>
</dbReference>
<dbReference type="FunFam" id="2.130.10.10:FF:000005">
    <property type="entry name" value="Putative echinoderm microtubule-associated protein-like 1"/>
    <property type="match status" value="1"/>
</dbReference>
<dbReference type="InterPro" id="IPR055439">
    <property type="entry name" value="Beta-prop_EML_1st"/>
</dbReference>
<evidence type="ECO:0000259" key="10">
    <source>
        <dbReference type="Pfam" id="PF23414"/>
    </source>
</evidence>
<feature type="repeat" description="WD" evidence="8">
    <location>
        <begin position="722"/>
        <end position="758"/>
    </location>
</feature>
<accession>A0A8C4RAU6</accession>
<dbReference type="InterPro" id="IPR036322">
    <property type="entry name" value="WD40_repeat_dom_sf"/>
</dbReference>
<evidence type="ECO:0000256" key="5">
    <source>
        <dbReference type="ARBA" id="ARBA00022701"/>
    </source>
</evidence>
<dbReference type="PROSITE" id="PS50082">
    <property type="entry name" value="WD_REPEATS_2"/>
    <property type="match status" value="3"/>
</dbReference>
<dbReference type="GO" id="GO:0000226">
    <property type="term" value="P:microtubule cytoskeleton organization"/>
    <property type="evidence" value="ECO:0007669"/>
    <property type="project" value="TreeGrafter"/>
</dbReference>
<dbReference type="InterPro" id="IPR015943">
    <property type="entry name" value="WD40/YVTN_repeat-like_dom_sf"/>
</dbReference>
<keyword evidence="5" id="KW-0493">Microtubule</keyword>
<dbReference type="Proteomes" id="UP000694388">
    <property type="component" value="Unplaced"/>
</dbReference>
<evidence type="ECO:0000256" key="2">
    <source>
        <dbReference type="ARBA" id="ARBA00006489"/>
    </source>
</evidence>
<dbReference type="SMART" id="SM00320">
    <property type="entry name" value="WD40"/>
    <property type="match status" value="7"/>
</dbReference>
<evidence type="ECO:0000313" key="12">
    <source>
        <dbReference type="Proteomes" id="UP000694388"/>
    </source>
</evidence>
<feature type="domain" description="EML-like second beta-propeller" evidence="10">
    <location>
        <begin position="503"/>
        <end position="756"/>
    </location>
</feature>
<proteinExistence type="inferred from homology"/>
<dbReference type="Ensembl" id="ENSEBUT00000026601.1">
    <property type="protein sequence ID" value="ENSEBUP00000026025.1"/>
    <property type="gene ID" value="ENSEBUG00000016027.1"/>
</dbReference>
<feature type="repeat" description="WD" evidence="8">
    <location>
        <begin position="496"/>
        <end position="528"/>
    </location>
</feature>
<organism evidence="11 12">
    <name type="scientific">Eptatretus burgeri</name>
    <name type="common">Inshore hagfish</name>
    <dbReference type="NCBI Taxonomy" id="7764"/>
    <lineage>
        <taxon>Eukaryota</taxon>
        <taxon>Metazoa</taxon>
        <taxon>Chordata</taxon>
        <taxon>Craniata</taxon>
        <taxon>Vertebrata</taxon>
        <taxon>Cyclostomata</taxon>
        <taxon>Myxini</taxon>
        <taxon>Myxiniformes</taxon>
        <taxon>Myxinidae</taxon>
        <taxon>Eptatretinae</taxon>
        <taxon>Eptatretus</taxon>
    </lineage>
</organism>
<evidence type="ECO:0000256" key="1">
    <source>
        <dbReference type="ARBA" id="ARBA00004245"/>
    </source>
</evidence>
<keyword evidence="7" id="KW-0206">Cytoskeleton</keyword>
<evidence type="ECO:0000256" key="8">
    <source>
        <dbReference type="PROSITE-ProRule" id="PRU00221"/>
    </source>
</evidence>
<dbReference type="Gene3D" id="2.130.10.10">
    <property type="entry name" value="YVTN repeat-like/Quinoprotein amine dehydrogenase"/>
    <property type="match status" value="2"/>
</dbReference>
<keyword evidence="12" id="KW-1185">Reference proteome</keyword>
<dbReference type="PANTHER" id="PTHR13720:SF55">
    <property type="entry name" value="ECHINODERM MICROTUBULE-ASSOCIATED PROTEIN-LIKE CG42247"/>
    <property type="match status" value="1"/>
</dbReference>
<evidence type="ECO:0000259" key="9">
    <source>
        <dbReference type="Pfam" id="PF23409"/>
    </source>
</evidence>
<evidence type="ECO:0000256" key="4">
    <source>
        <dbReference type="ARBA" id="ARBA00022574"/>
    </source>
</evidence>
<dbReference type="PROSITE" id="PS50294">
    <property type="entry name" value="WD_REPEATS_REGION"/>
    <property type="match status" value="2"/>
</dbReference>